<dbReference type="STRING" id="1043004.A0A074WYM7"/>
<dbReference type="PANTHER" id="PTHR48042">
    <property type="entry name" value="ABC TRANSPORTER G FAMILY MEMBER 11"/>
    <property type="match status" value="1"/>
</dbReference>
<keyword evidence="6 7" id="KW-0472">Membrane</keyword>
<dbReference type="EMBL" id="KL584702">
    <property type="protein sequence ID" value="KEQ78288.1"/>
    <property type="molecule type" value="Genomic_DNA"/>
</dbReference>
<keyword evidence="5 7" id="KW-1133">Transmembrane helix</keyword>
<evidence type="ECO:0000313" key="10">
    <source>
        <dbReference type="Proteomes" id="UP000027730"/>
    </source>
</evidence>
<dbReference type="GeneID" id="25414579"/>
<evidence type="ECO:0000313" key="9">
    <source>
        <dbReference type="EMBL" id="KEQ78288.1"/>
    </source>
</evidence>
<dbReference type="HOGENOM" id="CLU_073669_0_0_1"/>
<accession>A0A074WYM7</accession>
<sequence>MGTVWLRLSPVQKDIQSFVNALFFGSAFLSFMAVAYEGANGLYEPLAFVVSNFLIGLLFLFLISILFASVTYGLVGFRSDAIAFFIHVIWLFQDLVAAESLIVLVASLLPNFIVALTLVAFVNARLNVFWRYAFHYIDYQSYVFRGMMVNEFTGRVYQCAGDIGFGCSCAYESDLSDQCKIDGRAVLGYYSYATNRLDTSIGIMIGIVAVYRLLGYLALRFRK</sequence>
<dbReference type="RefSeq" id="XP_013432314.1">
    <property type="nucleotide sequence ID" value="XM_013576860.1"/>
</dbReference>
<proteinExistence type="inferred from homology"/>
<evidence type="ECO:0000256" key="1">
    <source>
        <dbReference type="ARBA" id="ARBA00004141"/>
    </source>
</evidence>
<dbReference type="OrthoDB" id="66620at2759"/>
<dbReference type="GO" id="GO:0140359">
    <property type="term" value="F:ABC-type transporter activity"/>
    <property type="evidence" value="ECO:0007669"/>
    <property type="project" value="InterPro"/>
</dbReference>
<dbReference type="Proteomes" id="UP000027730">
    <property type="component" value="Unassembled WGS sequence"/>
</dbReference>
<evidence type="ECO:0000259" key="8">
    <source>
        <dbReference type="Pfam" id="PF01061"/>
    </source>
</evidence>
<organism evidence="9 10">
    <name type="scientific">Aureobasidium namibiae CBS 147.97</name>
    <dbReference type="NCBI Taxonomy" id="1043004"/>
    <lineage>
        <taxon>Eukaryota</taxon>
        <taxon>Fungi</taxon>
        <taxon>Dikarya</taxon>
        <taxon>Ascomycota</taxon>
        <taxon>Pezizomycotina</taxon>
        <taxon>Dothideomycetes</taxon>
        <taxon>Dothideomycetidae</taxon>
        <taxon>Dothideales</taxon>
        <taxon>Saccotheciaceae</taxon>
        <taxon>Aureobasidium</taxon>
    </lineage>
</organism>
<comment type="subcellular location">
    <subcellularLocation>
        <location evidence="1">Membrane</location>
        <topology evidence="1">Multi-pass membrane protein</topology>
    </subcellularLocation>
</comment>
<feature type="transmembrane region" description="Helical" evidence="7">
    <location>
        <begin position="46"/>
        <end position="68"/>
    </location>
</feature>
<protein>
    <submittedName>
        <fullName evidence="9">ABC-2 type transporter</fullName>
    </submittedName>
</protein>
<evidence type="ECO:0000256" key="3">
    <source>
        <dbReference type="ARBA" id="ARBA00022448"/>
    </source>
</evidence>
<evidence type="ECO:0000256" key="4">
    <source>
        <dbReference type="ARBA" id="ARBA00022692"/>
    </source>
</evidence>
<keyword evidence="4 7" id="KW-0812">Transmembrane</keyword>
<gene>
    <name evidence="9" type="ORF">M436DRAFT_69386</name>
</gene>
<dbReference type="Pfam" id="PF01061">
    <property type="entry name" value="ABC2_membrane"/>
    <property type="match status" value="1"/>
</dbReference>
<dbReference type="InterPro" id="IPR052215">
    <property type="entry name" value="Plant_ABCG"/>
</dbReference>
<feature type="transmembrane region" description="Helical" evidence="7">
    <location>
        <begin position="201"/>
        <end position="219"/>
    </location>
</feature>
<keyword evidence="10" id="KW-1185">Reference proteome</keyword>
<reference evidence="9 10" key="1">
    <citation type="journal article" date="2014" name="BMC Genomics">
        <title>Genome sequencing of four Aureobasidium pullulans varieties: biotechnological potential, stress tolerance, and description of new species.</title>
        <authorList>
            <person name="Gostin Ar C."/>
            <person name="Ohm R.A."/>
            <person name="Kogej T."/>
            <person name="Sonjak S."/>
            <person name="Turk M."/>
            <person name="Zajc J."/>
            <person name="Zalar P."/>
            <person name="Grube M."/>
            <person name="Sun H."/>
            <person name="Han J."/>
            <person name="Sharma A."/>
            <person name="Chiniquy J."/>
            <person name="Ngan C.Y."/>
            <person name="Lipzen A."/>
            <person name="Barry K."/>
            <person name="Grigoriev I.V."/>
            <person name="Gunde-Cimerman N."/>
        </authorList>
    </citation>
    <scope>NUCLEOTIDE SEQUENCE [LARGE SCALE GENOMIC DNA]</scope>
    <source>
        <strain evidence="9 10">CBS 147.97</strain>
    </source>
</reference>
<evidence type="ECO:0000256" key="7">
    <source>
        <dbReference type="SAM" id="Phobius"/>
    </source>
</evidence>
<keyword evidence="3" id="KW-0813">Transport</keyword>
<evidence type="ECO:0000256" key="5">
    <source>
        <dbReference type="ARBA" id="ARBA00022989"/>
    </source>
</evidence>
<feature type="domain" description="ABC-2 type transporter transmembrane" evidence="8">
    <location>
        <begin position="36"/>
        <end position="152"/>
    </location>
</feature>
<dbReference type="GO" id="GO:0016020">
    <property type="term" value="C:membrane"/>
    <property type="evidence" value="ECO:0007669"/>
    <property type="project" value="UniProtKB-SubCell"/>
</dbReference>
<dbReference type="InterPro" id="IPR013525">
    <property type="entry name" value="ABC2_TM"/>
</dbReference>
<comment type="similarity">
    <text evidence="2">Belongs to the ABC transporter superfamily. ABCG family. Eye pigment precursor importer (TC 3.A.1.204) subfamily.</text>
</comment>
<name>A0A074WYM7_9PEZI</name>
<dbReference type="PANTHER" id="PTHR48042:SF11">
    <property type="entry name" value="ABC TRANSPORTER G FAMILY MEMBER 11"/>
    <property type="match status" value="1"/>
</dbReference>
<dbReference type="AlphaFoldDB" id="A0A074WYM7"/>
<evidence type="ECO:0000256" key="2">
    <source>
        <dbReference type="ARBA" id="ARBA00005814"/>
    </source>
</evidence>
<feature type="transmembrane region" description="Helical" evidence="7">
    <location>
        <begin position="15"/>
        <end position="34"/>
    </location>
</feature>
<evidence type="ECO:0000256" key="6">
    <source>
        <dbReference type="ARBA" id="ARBA00023136"/>
    </source>
</evidence>